<accession>A0A8H8WXC8</accession>
<dbReference type="InterPro" id="IPR036195">
    <property type="entry name" value="AbfB_ABD_sf"/>
</dbReference>
<feature type="domain" description="Alpha-L-arabinofuranosidase B arabinose-binding" evidence="4">
    <location>
        <begin position="854"/>
        <end position="901"/>
    </location>
</feature>
<dbReference type="Pfam" id="PF05270">
    <property type="entry name" value="AbfB"/>
    <property type="match status" value="3"/>
</dbReference>
<evidence type="ECO:0000256" key="3">
    <source>
        <dbReference type="SAM" id="SignalP"/>
    </source>
</evidence>
<proteinExistence type="predicted"/>
<dbReference type="GO" id="GO:0046556">
    <property type="term" value="F:alpha-L-arabinofuranosidase activity"/>
    <property type="evidence" value="ECO:0007669"/>
    <property type="project" value="InterPro"/>
</dbReference>
<dbReference type="KEGG" id="mind:mvi_45650"/>
<dbReference type="Gene3D" id="2.80.10.50">
    <property type="match status" value="3"/>
</dbReference>
<dbReference type="CDD" id="cd02851">
    <property type="entry name" value="E_set_GO_C"/>
    <property type="match status" value="1"/>
</dbReference>
<feature type="signal peptide" evidence="3">
    <location>
        <begin position="1"/>
        <end position="33"/>
    </location>
</feature>
<dbReference type="InterPro" id="IPR011043">
    <property type="entry name" value="Gal_Oxase/kelch_b-propeller"/>
</dbReference>
<evidence type="ECO:0000313" key="7">
    <source>
        <dbReference type="EMBL" id="BCM86104.1"/>
    </source>
</evidence>
<dbReference type="PANTHER" id="PTHR32208">
    <property type="entry name" value="SECRETED PROTEIN-RELATED"/>
    <property type="match status" value="1"/>
</dbReference>
<feature type="domain" description="Galactose oxidase-like Early set" evidence="6">
    <location>
        <begin position="458"/>
        <end position="552"/>
    </location>
</feature>
<dbReference type="Gene3D" id="2.60.40.10">
    <property type="entry name" value="Immunoglobulins"/>
    <property type="match status" value="1"/>
</dbReference>
<evidence type="ECO:0000259" key="5">
    <source>
        <dbReference type="Pfam" id="PF07250"/>
    </source>
</evidence>
<dbReference type="InterPro" id="IPR009880">
    <property type="entry name" value="Glyoxal_oxidase_N"/>
</dbReference>
<dbReference type="InterPro" id="IPR037293">
    <property type="entry name" value="Gal_Oxidase_central_sf"/>
</dbReference>
<dbReference type="InterPro" id="IPR014756">
    <property type="entry name" value="Ig_E-set"/>
</dbReference>
<evidence type="ECO:0000256" key="2">
    <source>
        <dbReference type="SAM" id="MobiDB-lite"/>
    </source>
</evidence>
<feature type="region of interest" description="Disordered" evidence="2">
    <location>
        <begin position="575"/>
        <end position="596"/>
    </location>
</feature>
<name>A0A8H8WXC8_9HYPH</name>
<dbReference type="CDD" id="cd23399">
    <property type="entry name" value="beta-trefoil_ABD_ABFB"/>
    <property type="match status" value="2"/>
</dbReference>
<evidence type="ECO:0000259" key="4">
    <source>
        <dbReference type="Pfam" id="PF05270"/>
    </source>
</evidence>
<dbReference type="InterPro" id="IPR007934">
    <property type="entry name" value="AbfB_ABD"/>
</dbReference>
<evidence type="ECO:0000313" key="8">
    <source>
        <dbReference type="Proteomes" id="UP000663508"/>
    </source>
</evidence>
<dbReference type="Pfam" id="PF07250">
    <property type="entry name" value="Glyoxal_oxid_N"/>
    <property type="match status" value="1"/>
</dbReference>
<dbReference type="SUPFAM" id="SSF110221">
    <property type="entry name" value="AbfB domain"/>
    <property type="match status" value="4"/>
</dbReference>
<evidence type="ECO:0000256" key="1">
    <source>
        <dbReference type="ARBA" id="ARBA00022729"/>
    </source>
</evidence>
<dbReference type="SUPFAM" id="SSF50965">
    <property type="entry name" value="Galactose oxidase, central domain"/>
    <property type="match status" value="1"/>
</dbReference>
<reference evidence="7" key="1">
    <citation type="submission" date="2020-11" db="EMBL/GenBank/DDBJ databases">
        <title>Complete genome sequence of a novel pathogenic Methylobacterium strain isolated from rice in Vietnam.</title>
        <authorList>
            <person name="Lai K."/>
            <person name="Okazaki S."/>
            <person name="Higashi K."/>
            <person name="Mori H."/>
            <person name="Toyoda A."/>
            <person name="Kurokawa K."/>
        </authorList>
    </citation>
    <scope>NUCLEOTIDE SEQUENCE</scope>
    <source>
        <strain evidence="7">VL1</strain>
    </source>
</reference>
<feature type="domain" description="Alpha-L-arabinofuranosidase B arabinose-binding" evidence="4">
    <location>
        <begin position="760"/>
        <end position="849"/>
    </location>
</feature>
<dbReference type="EMBL" id="AP024145">
    <property type="protein sequence ID" value="BCM86104.1"/>
    <property type="molecule type" value="Genomic_DNA"/>
</dbReference>
<feature type="domain" description="Glyoxal oxidase N-terminal" evidence="5">
    <location>
        <begin position="125"/>
        <end position="427"/>
    </location>
</feature>
<organism evidence="7 8">
    <name type="scientific">Methylobacterium indicum</name>
    <dbReference type="NCBI Taxonomy" id="1775910"/>
    <lineage>
        <taxon>Bacteria</taxon>
        <taxon>Pseudomonadati</taxon>
        <taxon>Pseudomonadota</taxon>
        <taxon>Alphaproteobacteria</taxon>
        <taxon>Hyphomicrobiales</taxon>
        <taxon>Methylobacteriaceae</taxon>
        <taxon>Methylobacterium</taxon>
    </lineage>
</organism>
<evidence type="ECO:0000259" key="6">
    <source>
        <dbReference type="Pfam" id="PF09118"/>
    </source>
</evidence>
<dbReference type="SUPFAM" id="SSF81296">
    <property type="entry name" value="E set domains"/>
    <property type="match status" value="1"/>
</dbReference>
<dbReference type="InterPro" id="IPR015202">
    <property type="entry name" value="GO-like_E_set"/>
</dbReference>
<keyword evidence="1 3" id="KW-0732">Signal</keyword>
<feature type="chain" id="PRO_5034696008" description="Galactose oxidase" evidence="3">
    <location>
        <begin position="34"/>
        <end position="902"/>
    </location>
</feature>
<evidence type="ECO:0008006" key="9">
    <source>
        <dbReference type="Google" id="ProtNLM"/>
    </source>
</evidence>
<protein>
    <recommendedName>
        <fullName evidence="9">Galactose oxidase</fullName>
    </recommendedName>
</protein>
<dbReference type="GO" id="GO:0046373">
    <property type="term" value="P:L-arabinose metabolic process"/>
    <property type="evidence" value="ECO:0007669"/>
    <property type="project" value="InterPro"/>
</dbReference>
<sequence>MTVPIRGAAQRLRDAALLSATVLATGLLAPAEAAQFKVVVNPVADPTMAGLALPDGAPVTGVFSGVQGWPMNAITLSLLPSGKILSFGTPAGNPGTQDGRTFDSWDPTQGFGAGHITLAGVGGINSFCAAQAFRPDGSLMIAGGIFDNGNDKGSLTLNGTATAVTAVAAKLANDRYYSTMLTLPNGRQLIMGGSYPYQGGWADPQGSIDKGYMTGMTPELFDGTRWTSLFGAKSRDAFGPDNNRWWYPRAWVAPNGKVFGITSEKMWFLDPSGNGAVTVTTFKEPQRDAASALDAPNVGPVSTAAMFDTGRILQVGGNSYDNGNGFLSSSRATVIDINGGNPVVTDTAPMSVGRAWANATVLPTGQVAVTGGSKWNDRADGDTVLQSEIWDPRTGTWTAGASGGVYRGYHSSAILMQNGTVLLAGGGAPGPVANQNVEVFYPPYLFTTVDGKTALAPRPQIVSLSTAQLQHGQAMQFELTSQNGLAQVVLVGLSATTHSFNSTQRRIPAAFTQAGTAVTLQPPASANVAPPGYYQLVAIDQKGVPSPGVIVALGAGVAAPSQVAAPAVAATGTGTGTGGQAGGGTSGGTGGGGTGGGTGTSVASGAAVSLQASNYTTSYLTNVGGTARLMTPATASDRQQATFRQVPGLAGQGVSFQSSTAAGQYLRHQNFQIYQQANDGGDIFKRGATFTPRAGLAGTCGCTTGACTSYESIDWPGYYLRHQNFNFYIAQPDGGDLFKQDASFCPAPPADGSAASTPVSLQSSNYTTSYLTNVGGTARLVVPGSTSDRQQASFRQVPGLAGQGVSFQSSKAAGQYLRHQNFQIYQQANDGGDIFKRGATFTPRAGLAGTCGCTTGTCTSYESIDWPGYYLRHQNFNFYIAQPDGGDLFKQDASFCPAPALQ</sequence>
<gene>
    <name evidence="7" type="ORF">mvi_45650</name>
</gene>
<dbReference type="Pfam" id="PF09118">
    <property type="entry name" value="GO-like_E_set"/>
    <property type="match status" value="1"/>
</dbReference>
<dbReference type="RefSeq" id="WP_207179091.1">
    <property type="nucleotide sequence ID" value="NZ_AP024145.1"/>
</dbReference>
<dbReference type="PANTHER" id="PTHR32208:SF56">
    <property type="entry name" value="GALACTOSE OXIDASE-RELATED"/>
    <property type="match status" value="1"/>
</dbReference>
<dbReference type="Gene3D" id="2.130.10.80">
    <property type="entry name" value="Galactose oxidase/kelch, beta-propeller"/>
    <property type="match status" value="1"/>
</dbReference>
<dbReference type="AlphaFoldDB" id="A0A8H8WXC8"/>
<feature type="domain" description="Alpha-L-arabinofuranosidase B arabinose-binding" evidence="4">
    <location>
        <begin position="609"/>
        <end position="698"/>
    </location>
</feature>
<dbReference type="InterPro" id="IPR013783">
    <property type="entry name" value="Ig-like_fold"/>
</dbReference>
<dbReference type="Proteomes" id="UP000663508">
    <property type="component" value="Chromosome"/>
</dbReference>